<dbReference type="InterPro" id="IPR050534">
    <property type="entry name" value="Coronavir_polyprotein_1ab"/>
</dbReference>
<sequence>MAEEDKIPMSPAETEEPVEYQGSDVDEDTAKEENADEAAEDGGSDVDEDTAKHEDAGEVADEEDANQDGEEVSPKDDTAPAELVYNSLTGLPLGQVIAKPFRPYGTPLTVAAIVHINDAMAPGYNARHVQSAAREIGLGVRTDVSIILGDYQVPSIDVQGLLEHEHGTIRVFRLGIPINTENFVYTHQKPPAARRKPGRTFLREVAKIGGDYAKIGTQMGEWARQVKQEDVVRITLSRAGQGEDVFMWPDLDQDLAPHNPFAAMIPAHIRDLTGDTVQLPTAESHDVMPKPVPITSLFFDQTHHYASLLAGVCDEMRHNNLLASVGAQVNSFARFFELPSPWTETQEEQMANYGQILADGAATEFYMVVEITDENRELLGSVGDSVVITTSGIQAQSHPQPNPTDAVHITRVVEDLMTRYQDAENHALSALFGEEATALAAANQQGQDGGPQQEVFHDDATRADIILDAIYNSMRKTIASFVSNAAAREWAAANPSDVAMSDFARYVYEVTTQLRRRSCEDQDSYRERLRAWVTAHPAVDGENRHSERGLSFRGIRVMPPPGVTLHHAMFLVRRPLQPDYPKAYKAPYLMMSFPLTAYPENLSDFSGACFPTPGGRTRDADANQAEDTMSAGCVVVQISVQLDSATLKHELKALHIMHQLRAATDGGILNGLADRDDVPTSLLTVLAETKAGKVVVSGCPGAGKSRLLRIIAELALRGPYRPKGDSALHVAPAVTQLNEQTRAEVDAAIDGFDAMELWDRENMEIQDTEQEAQPVQEDQPTQDQAAEQEAQSAQMNEDQTPKAPEKRQGFVLLAKPSPAILRPRGEKRVQILWSAPANKIADDAAQRLIKAGIVAMRAYTFSSELIPLVKPPPKKRQELTANPDKPMTERYFTNHRNELFRQNAAQLTAANDPISLSSQVMVRVDPADRRMVVLARARELYETDPHMYSLGKESATTAAKSLLEEVAMTAQVLCCTPVAARTLGNNTQYVPSLIFSDESGRLTETQFFVLTSCWPHTATFIVGDPQQSNAVVPSKHQVLRFPATGEDEAVTVWQDRFGAQREVSLLQRAEENNKVDLYLRTNYRSSGGIIKWPSRQFYRGEMTVARANQRLAKPQLVIMEYLKQYSPDLRFCGLFIDLPDMFETQVAKSYTSSTTARFCVELAVDLWRKLPIPSRHDDTRRCKILIITGYSVQAAEMKHPVSKIGQHCVPEGALQVRTVDDSPSHEAEIVIVDFPRKSKVGFLDEPRRVNVACTRAHYCTIYVGNVGNLERSKLLDNLISMHRQSDALITLQQRPEFCDRCFGTGHTRRGCKDAIGENTLICHCCRRGKRDHSGRTCRRTNVTASFDISKPLSPLDSTTRDLLAGAMVSRAKTYRQEVADGRFAIDDDGANWRSTCGLPQPRDDPNDDPNNWGEAAAEPAVETAAIADAPAADAAVADGWDAPAADAAVADGWDAKPVADATDGDWGFKPTTGESPNDDGGW</sequence>
<dbReference type="PANTHER" id="PTHR43788:SF8">
    <property type="entry name" value="DNA-BINDING PROTEIN SMUBP-2"/>
    <property type="match status" value="1"/>
</dbReference>
<dbReference type="RefSeq" id="XP_018704118.1">
    <property type="nucleotide sequence ID" value="XM_018848982.1"/>
</dbReference>
<dbReference type="GO" id="GO:0043139">
    <property type="term" value="F:5'-3' DNA helicase activity"/>
    <property type="evidence" value="ECO:0007669"/>
    <property type="project" value="TreeGrafter"/>
</dbReference>
<feature type="compositionally biased region" description="Acidic residues" evidence="5">
    <location>
        <begin position="13"/>
        <end position="48"/>
    </location>
</feature>
<dbReference type="SUPFAM" id="SSF52540">
    <property type="entry name" value="P-loop containing nucleoside triphosphate hydrolases"/>
    <property type="match status" value="1"/>
</dbReference>
<feature type="compositionally biased region" description="Basic and acidic residues" evidence="5">
    <location>
        <begin position="799"/>
        <end position="808"/>
    </location>
</feature>
<evidence type="ECO:0000259" key="6">
    <source>
        <dbReference type="Pfam" id="PF13087"/>
    </source>
</evidence>
<proteinExistence type="predicted"/>
<keyword evidence="1" id="KW-0547">Nucleotide-binding</keyword>
<feature type="region of interest" description="Disordered" evidence="5">
    <location>
        <begin position="1"/>
        <end position="80"/>
    </location>
</feature>
<dbReference type="Proteomes" id="UP000076744">
    <property type="component" value="Unassembled WGS sequence"/>
</dbReference>
<dbReference type="CDD" id="cd18808">
    <property type="entry name" value="SF1_C_Upf1"/>
    <property type="match status" value="1"/>
</dbReference>
<dbReference type="Gene3D" id="3.40.50.300">
    <property type="entry name" value="P-loop containing nucleotide triphosphate hydrolases"/>
    <property type="match status" value="2"/>
</dbReference>
<dbReference type="InterPro" id="IPR027417">
    <property type="entry name" value="P-loop_NTPase"/>
</dbReference>
<keyword evidence="4" id="KW-0067">ATP-binding</keyword>
<feature type="compositionally biased region" description="Low complexity" evidence="5">
    <location>
        <begin position="776"/>
        <end position="794"/>
    </location>
</feature>
<dbReference type="InterPro" id="IPR047187">
    <property type="entry name" value="SF1_C_Upf1"/>
</dbReference>
<evidence type="ECO:0000313" key="8">
    <source>
        <dbReference type="Proteomes" id="UP000076744"/>
    </source>
</evidence>
<keyword evidence="8" id="KW-1185">Reference proteome</keyword>
<feature type="compositionally biased region" description="Acidic residues" evidence="5">
    <location>
        <begin position="57"/>
        <end position="71"/>
    </location>
</feature>
<comment type="caution">
    <text evidence="7">The sequence shown here is derived from an EMBL/GenBank/DDBJ whole genome shotgun (WGS) entry which is preliminary data.</text>
</comment>
<feature type="region of interest" description="Disordered" evidence="5">
    <location>
        <begin position="1390"/>
        <end position="1414"/>
    </location>
</feature>
<dbReference type="GO" id="GO:0016787">
    <property type="term" value="F:hydrolase activity"/>
    <property type="evidence" value="ECO:0007669"/>
    <property type="project" value="UniProtKB-KW"/>
</dbReference>
<evidence type="ECO:0000313" key="7">
    <source>
        <dbReference type="EMBL" id="OAA62368.1"/>
    </source>
</evidence>
<evidence type="ECO:0000256" key="5">
    <source>
        <dbReference type="SAM" id="MobiDB-lite"/>
    </source>
</evidence>
<dbReference type="InterPro" id="IPR041679">
    <property type="entry name" value="DNA2/NAM7-like_C"/>
</dbReference>
<keyword evidence="3" id="KW-0347">Helicase</keyword>
<name>A0A167V9A0_CORFA</name>
<dbReference type="EMBL" id="AZHB01000012">
    <property type="protein sequence ID" value="OAA62368.1"/>
    <property type="molecule type" value="Genomic_DNA"/>
</dbReference>
<dbReference type="PANTHER" id="PTHR43788">
    <property type="entry name" value="DNA2/NAM7 HELICASE FAMILY MEMBER"/>
    <property type="match status" value="1"/>
</dbReference>
<feature type="region of interest" description="Disordered" evidence="5">
    <location>
        <begin position="1455"/>
        <end position="1482"/>
    </location>
</feature>
<dbReference type="GeneID" id="30021669"/>
<evidence type="ECO:0000256" key="2">
    <source>
        <dbReference type="ARBA" id="ARBA00022801"/>
    </source>
</evidence>
<evidence type="ECO:0000256" key="4">
    <source>
        <dbReference type="ARBA" id="ARBA00022840"/>
    </source>
</evidence>
<feature type="region of interest" description="Disordered" evidence="5">
    <location>
        <begin position="766"/>
        <end position="809"/>
    </location>
</feature>
<protein>
    <submittedName>
        <fullName evidence="7">MFS monocarboxylate transporter</fullName>
    </submittedName>
</protein>
<dbReference type="GO" id="GO:0005524">
    <property type="term" value="F:ATP binding"/>
    <property type="evidence" value="ECO:0007669"/>
    <property type="project" value="UniProtKB-KW"/>
</dbReference>
<keyword evidence="2" id="KW-0378">Hydrolase</keyword>
<feature type="domain" description="DNA2/NAM7 helicase-like C-terminal" evidence="6">
    <location>
        <begin position="1062"/>
        <end position="1265"/>
    </location>
</feature>
<dbReference type="Pfam" id="PF13087">
    <property type="entry name" value="AAA_12"/>
    <property type="match status" value="1"/>
</dbReference>
<dbReference type="STRING" id="1081104.A0A167V9A0"/>
<dbReference type="OrthoDB" id="4870611at2759"/>
<evidence type="ECO:0000256" key="3">
    <source>
        <dbReference type="ARBA" id="ARBA00022806"/>
    </source>
</evidence>
<accession>A0A167V9A0</accession>
<gene>
    <name evidence="7" type="ORF">ISF_05377</name>
</gene>
<organism evidence="7 8">
    <name type="scientific">Cordyceps fumosorosea (strain ARSEF 2679)</name>
    <name type="common">Isaria fumosorosea</name>
    <dbReference type="NCBI Taxonomy" id="1081104"/>
    <lineage>
        <taxon>Eukaryota</taxon>
        <taxon>Fungi</taxon>
        <taxon>Dikarya</taxon>
        <taxon>Ascomycota</taxon>
        <taxon>Pezizomycotina</taxon>
        <taxon>Sordariomycetes</taxon>
        <taxon>Hypocreomycetidae</taxon>
        <taxon>Hypocreales</taxon>
        <taxon>Cordycipitaceae</taxon>
        <taxon>Cordyceps</taxon>
    </lineage>
</organism>
<reference evidence="7 8" key="1">
    <citation type="journal article" date="2016" name="Genome Biol. Evol.">
        <title>Divergent and convergent evolution of fungal pathogenicity.</title>
        <authorList>
            <person name="Shang Y."/>
            <person name="Xiao G."/>
            <person name="Zheng P."/>
            <person name="Cen K."/>
            <person name="Zhan S."/>
            <person name="Wang C."/>
        </authorList>
    </citation>
    <scope>NUCLEOTIDE SEQUENCE [LARGE SCALE GENOMIC DNA]</scope>
    <source>
        <strain evidence="7 8">ARSEF 2679</strain>
    </source>
</reference>
<evidence type="ECO:0000256" key="1">
    <source>
        <dbReference type="ARBA" id="ARBA00022741"/>
    </source>
</evidence>